<dbReference type="AlphaFoldDB" id="A0A1L6JEP0"/>
<dbReference type="GO" id="GO:0008643">
    <property type="term" value="P:carbohydrate transport"/>
    <property type="evidence" value="ECO:0007669"/>
    <property type="project" value="InterPro"/>
</dbReference>
<dbReference type="Gene3D" id="2.40.160.180">
    <property type="entry name" value="Carbohydrate-selective porin OprB"/>
    <property type="match status" value="1"/>
</dbReference>
<dbReference type="OrthoDB" id="177316at2"/>
<sequence>MLLPALALAAIADAPPAAPPQDGTRPHSHTHAPAEIEEAHGPLLFQVTYTAELIGNAAGGLRRGARYLDNLDIVFEADLEKVAGWTGAQLHLYGLYNNGSSISDWVGDSHAVSNIETGVRAFRLYEAWIDQKFGERVSLRAGLYDLNSEFDALDASGLFVGSAHGIGTDFSQSGQNGPSIFPSTSLAARIQVEPAKGWAARAAVLDGVPGDPARPGRTVVRLSKDEGALLVGEVQAPLGEGGKLLLGHWRYTARFDLTDGSGTATGNSGTYLRAELPLSAAPGRRLDGFARFGTASGRFNMFDFFISTGLKFTGWIPGRDEDEFGIALAAGFTAEPWRTATGASAAEIAIEATWRTQLSPWLAVQPHAQYIRRPSADPSVADALVLGIRTEIGVDLFGL</sequence>
<dbReference type="InterPro" id="IPR007049">
    <property type="entry name" value="Carb-sel_porin_OprB"/>
</dbReference>
<evidence type="ECO:0000313" key="4">
    <source>
        <dbReference type="EMBL" id="RSU97134.1"/>
    </source>
</evidence>
<dbReference type="GO" id="GO:0015288">
    <property type="term" value="F:porin activity"/>
    <property type="evidence" value="ECO:0007669"/>
    <property type="project" value="InterPro"/>
</dbReference>
<dbReference type="Pfam" id="PF04966">
    <property type="entry name" value="OprB"/>
    <property type="match status" value="1"/>
</dbReference>
<dbReference type="GO" id="GO:0016020">
    <property type="term" value="C:membrane"/>
    <property type="evidence" value="ECO:0007669"/>
    <property type="project" value="InterPro"/>
</dbReference>
<accession>A0A1L6JEP0</accession>
<reference evidence="6" key="2">
    <citation type="submission" date="2016-12" db="EMBL/GenBank/DDBJ databases">
        <title>Whole genome sequencing of Sphingomonas sp. ABOJV.</title>
        <authorList>
            <person name="Conlan S."/>
            <person name="Thomas P.J."/>
            <person name="Mullikin J."/>
            <person name="Palmore T.N."/>
            <person name="Frank K.M."/>
            <person name="Segre J.A."/>
        </authorList>
    </citation>
    <scope>NUCLEOTIDE SEQUENCE [LARGE SCALE GENOMIC DNA]</scope>
    <source>
        <strain evidence="6">ABOJV</strain>
    </source>
</reference>
<evidence type="ECO:0000256" key="2">
    <source>
        <dbReference type="RuleBase" id="RU363072"/>
    </source>
</evidence>
<dbReference type="InterPro" id="IPR038673">
    <property type="entry name" value="OprB_sf"/>
</dbReference>
<keyword evidence="6" id="KW-1185">Reference proteome</keyword>
<dbReference type="RefSeq" id="WP_075152766.1">
    <property type="nucleotide sequence ID" value="NZ_CP018820.1"/>
</dbReference>
<dbReference type="EMBL" id="QQYZ01000043">
    <property type="protein sequence ID" value="RSY76315.1"/>
    <property type="molecule type" value="Genomic_DNA"/>
</dbReference>
<evidence type="ECO:0000313" key="6">
    <source>
        <dbReference type="Proteomes" id="UP000185161"/>
    </source>
</evidence>
<evidence type="ECO:0000313" key="3">
    <source>
        <dbReference type="EMBL" id="APR54383.1"/>
    </source>
</evidence>
<evidence type="ECO:0000256" key="1">
    <source>
        <dbReference type="ARBA" id="ARBA00008769"/>
    </source>
</evidence>
<reference evidence="7 8" key="3">
    <citation type="submission" date="2018-07" db="EMBL/GenBank/DDBJ databases">
        <title>Genomic and Epidemiologic Investigation of an Indolent Hospital Outbreak.</title>
        <authorList>
            <person name="Johnson R.C."/>
            <person name="Deming C."/>
            <person name="Conlan S."/>
            <person name="Zellmer C.J."/>
            <person name="Michelin A.V."/>
            <person name="Lee-Lin S."/>
            <person name="Thomas P.J."/>
            <person name="Park M."/>
            <person name="Weingarten R.A."/>
            <person name="Less J."/>
            <person name="Dekker J.P."/>
            <person name="Frank K.M."/>
            <person name="Musser K.A."/>
            <person name="Mcquiston J.R."/>
            <person name="Henderson D.K."/>
            <person name="Lau A.F."/>
            <person name="Palmore T.N."/>
            <person name="Segre J.A."/>
        </authorList>
    </citation>
    <scope>NUCLEOTIDE SEQUENCE [LARGE SCALE GENOMIC DNA]</scope>
    <source>
        <strain evidence="5 8">SK-CDC1_0717</strain>
        <strain evidence="4 7">SK-NIH.Env10_0317</strain>
    </source>
</reference>
<evidence type="ECO:0000313" key="8">
    <source>
        <dbReference type="Proteomes" id="UP000287746"/>
    </source>
</evidence>
<organism evidence="3 6">
    <name type="scientific">Sphingomonas koreensis</name>
    <dbReference type="NCBI Taxonomy" id="93064"/>
    <lineage>
        <taxon>Bacteria</taxon>
        <taxon>Pseudomonadati</taxon>
        <taxon>Pseudomonadota</taxon>
        <taxon>Alphaproteobacteria</taxon>
        <taxon>Sphingomonadales</taxon>
        <taxon>Sphingomonadaceae</taxon>
        <taxon>Sphingomonas</taxon>
    </lineage>
</organism>
<dbReference type="InterPro" id="IPR052932">
    <property type="entry name" value="OprB_Porin"/>
</dbReference>
<dbReference type="Proteomes" id="UP000185161">
    <property type="component" value="Chromosome"/>
</dbReference>
<gene>
    <name evidence="3" type="ORF">BRX40_19925</name>
    <name evidence="4" type="ORF">CA257_23095</name>
    <name evidence="5" type="ORF">DAH66_22010</name>
</gene>
<proteinExistence type="inferred from homology"/>
<dbReference type="Proteomes" id="UP000287746">
    <property type="component" value="Unassembled WGS sequence"/>
</dbReference>
<dbReference type="PANTHER" id="PTHR37944">
    <property type="entry name" value="PORIN B"/>
    <property type="match status" value="1"/>
</dbReference>
<dbReference type="Proteomes" id="UP000286681">
    <property type="component" value="Unassembled WGS sequence"/>
</dbReference>
<dbReference type="GeneID" id="44134834"/>
<name>A0A1L6JEP0_9SPHN</name>
<dbReference type="STRING" id="93064.BRX40_19925"/>
<dbReference type="EMBL" id="QQWO01000038">
    <property type="protein sequence ID" value="RSU97134.1"/>
    <property type="molecule type" value="Genomic_DNA"/>
</dbReference>
<dbReference type="KEGG" id="skr:BRX40_19925"/>
<comment type="similarity">
    <text evidence="1 2">Belongs to the OprB family.</text>
</comment>
<reference evidence="3" key="1">
    <citation type="submission" date="2016-12" db="EMBL/GenBank/DDBJ databases">
        <title>Whole genome sequencing of Sphingomonas koreensis.</title>
        <authorList>
            <person name="Conlan S."/>
            <person name="Thomas P.J."/>
            <person name="Mullikin J."/>
            <person name="Palmore T.N."/>
            <person name="Frank K.M."/>
            <person name="Segre J.A."/>
        </authorList>
    </citation>
    <scope>NUCLEOTIDE SEQUENCE</scope>
    <source>
        <strain evidence="3">ABOJV</strain>
    </source>
</reference>
<protein>
    <submittedName>
        <fullName evidence="3">Carbohydrate porin</fullName>
    </submittedName>
</protein>
<dbReference type="EMBL" id="CP018820">
    <property type="protein sequence ID" value="APR54383.1"/>
    <property type="molecule type" value="Genomic_DNA"/>
</dbReference>
<dbReference type="PANTHER" id="PTHR37944:SF1">
    <property type="entry name" value="PORIN B"/>
    <property type="match status" value="1"/>
</dbReference>
<evidence type="ECO:0000313" key="5">
    <source>
        <dbReference type="EMBL" id="RSY76315.1"/>
    </source>
</evidence>
<evidence type="ECO:0000313" key="7">
    <source>
        <dbReference type="Proteomes" id="UP000286681"/>
    </source>
</evidence>